<accession>A0A226F4K0</accession>
<feature type="transmembrane region" description="Helical" evidence="1">
    <location>
        <begin position="116"/>
        <end position="138"/>
    </location>
</feature>
<evidence type="ECO:0000313" key="3">
    <source>
        <dbReference type="Proteomes" id="UP000198287"/>
    </source>
</evidence>
<feature type="transmembrane region" description="Helical" evidence="1">
    <location>
        <begin position="78"/>
        <end position="96"/>
    </location>
</feature>
<sequence>MCSFAHLSSSHHFICSDLVEQNKVENILKFIQPYFSVISKMSQFPDTYLPLNSSVTNQLDPYPDSPTNASFIPPLGKFFIVLILPMVTSSVLVYLYKIDELDPAARQLVWDRFPGFLLAIALICSVVTLLYILCMANIKARKEWKIKDSFLLPQGGRKMLGCDAIFVLRWCEKEQNCWVGVSREKLRTDFGKFLSRFFRVIDDKLCRIWEDRVQNDLEIYMMVGNLLATAPPPGDEEVTARWIKFMKEMDRFLEKREKKGN</sequence>
<evidence type="ECO:0000256" key="1">
    <source>
        <dbReference type="SAM" id="Phobius"/>
    </source>
</evidence>
<keyword evidence="1" id="KW-1133">Transmembrane helix</keyword>
<reference evidence="2 3" key="1">
    <citation type="submission" date="2015-12" db="EMBL/GenBank/DDBJ databases">
        <title>The genome of Folsomia candida.</title>
        <authorList>
            <person name="Faddeeva A."/>
            <person name="Derks M.F."/>
            <person name="Anvar Y."/>
            <person name="Smit S."/>
            <person name="Van Straalen N."/>
            <person name="Roelofs D."/>
        </authorList>
    </citation>
    <scope>NUCLEOTIDE SEQUENCE [LARGE SCALE GENOMIC DNA]</scope>
    <source>
        <strain evidence="2 3">VU population</strain>
        <tissue evidence="2">Whole body</tissue>
    </source>
</reference>
<keyword evidence="1" id="KW-0472">Membrane</keyword>
<dbReference type="Proteomes" id="UP000198287">
    <property type="component" value="Unassembled WGS sequence"/>
</dbReference>
<proteinExistence type="predicted"/>
<evidence type="ECO:0000313" key="2">
    <source>
        <dbReference type="EMBL" id="OXA63846.1"/>
    </source>
</evidence>
<comment type="caution">
    <text evidence="2">The sequence shown here is derived from an EMBL/GenBank/DDBJ whole genome shotgun (WGS) entry which is preliminary data.</text>
</comment>
<protein>
    <submittedName>
        <fullName evidence="2">Uncharacterized protein</fullName>
    </submittedName>
</protein>
<dbReference type="AlphaFoldDB" id="A0A226F4K0"/>
<organism evidence="2 3">
    <name type="scientific">Folsomia candida</name>
    <name type="common">Springtail</name>
    <dbReference type="NCBI Taxonomy" id="158441"/>
    <lineage>
        <taxon>Eukaryota</taxon>
        <taxon>Metazoa</taxon>
        <taxon>Ecdysozoa</taxon>
        <taxon>Arthropoda</taxon>
        <taxon>Hexapoda</taxon>
        <taxon>Collembola</taxon>
        <taxon>Entomobryomorpha</taxon>
        <taxon>Isotomoidea</taxon>
        <taxon>Isotomidae</taxon>
        <taxon>Proisotominae</taxon>
        <taxon>Folsomia</taxon>
    </lineage>
</organism>
<keyword evidence="1" id="KW-0812">Transmembrane</keyword>
<name>A0A226F4K0_FOLCA</name>
<dbReference type="EMBL" id="LNIX01000001">
    <property type="protein sequence ID" value="OXA63846.1"/>
    <property type="molecule type" value="Genomic_DNA"/>
</dbReference>
<keyword evidence="3" id="KW-1185">Reference proteome</keyword>
<gene>
    <name evidence="2" type="ORF">Fcan01_01065</name>
</gene>